<evidence type="ECO:0000313" key="5">
    <source>
        <dbReference type="EMBL" id="MBB3022583.1"/>
    </source>
</evidence>
<dbReference type="AlphaFoldDB" id="A0A839QQ09"/>
<dbReference type="GO" id="GO:0009231">
    <property type="term" value="P:riboflavin biosynthetic process"/>
    <property type="evidence" value="ECO:0007669"/>
    <property type="project" value="InterPro"/>
</dbReference>
<evidence type="ECO:0000256" key="2">
    <source>
        <dbReference type="ARBA" id="ARBA00022857"/>
    </source>
</evidence>
<sequence>MTADGVQKDSVHMVLRDGAFTDGAAAAVPMDDAGAEELADLYQFDPERTTVRVMMNSSVDGSATGADGTSASLGNPTDFFNLVVLRAMPDVIVAGAETVRAEDYKRPGGRKSLRSPSRRPSGTEFPALVVLTGSGDLGGAVDPSWPTLLATSRGKRDAVIEASGFPTENVVTFEEPLDLIEQLAQRGWVGIQVEGGPSVNALFLEADAVDELCVSTSHVTVGGEHTRIVRGAEHDAQWQLSDMLVGRGATLHRYVRDRD</sequence>
<gene>
    <name evidence="5" type="ORF">FHX50_000831</name>
</gene>
<keyword evidence="6" id="KW-1185">Reference proteome</keyword>
<dbReference type="PANTHER" id="PTHR38011:SF7">
    <property type="entry name" value="2,5-DIAMINO-6-RIBOSYLAMINO-4(3H)-PYRIMIDINONE 5'-PHOSPHATE REDUCTASE"/>
    <property type="match status" value="1"/>
</dbReference>
<feature type="domain" description="Bacterial bifunctional deaminase-reductase C-terminal" evidence="4">
    <location>
        <begin position="50"/>
        <end position="241"/>
    </location>
</feature>
<comment type="pathway">
    <text evidence="1">Cofactor biosynthesis; riboflavin biosynthesis.</text>
</comment>
<keyword evidence="3" id="KW-0560">Oxidoreductase</keyword>
<proteinExistence type="predicted"/>
<dbReference type="EMBL" id="JACHWP010000001">
    <property type="protein sequence ID" value="MBB3022583.1"/>
    <property type="molecule type" value="Genomic_DNA"/>
</dbReference>
<organism evidence="5 6">
    <name type="scientific">Helcobacillus massiliensis</name>
    <dbReference type="NCBI Taxonomy" id="521392"/>
    <lineage>
        <taxon>Bacteria</taxon>
        <taxon>Bacillati</taxon>
        <taxon>Actinomycetota</taxon>
        <taxon>Actinomycetes</taxon>
        <taxon>Micrococcales</taxon>
        <taxon>Dermabacteraceae</taxon>
        <taxon>Helcobacillus</taxon>
    </lineage>
</organism>
<evidence type="ECO:0000256" key="1">
    <source>
        <dbReference type="ARBA" id="ARBA00005104"/>
    </source>
</evidence>
<comment type="caution">
    <text evidence="5">The sequence shown here is derived from an EMBL/GenBank/DDBJ whole genome shotgun (WGS) entry which is preliminary data.</text>
</comment>
<dbReference type="GO" id="GO:0008703">
    <property type="term" value="F:5-amino-6-(5-phosphoribosylamino)uracil reductase activity"/>
    <property type="evidence" value="ECO:0007669"/>
    <property type="project" value="InterPro"/>
</dbReference>
<reference evidence="5 6" key="1">
    <citation type="submission" date="2020-08" db="EMBL/GenBank/DDBJ databases">
        <title>Sequencing the genomes of 1000 actinobacteria strains.</title>
        <authorList>
            <person name="Klenk H.-P."/>
        </authorList>
    </citation>
    <scope>NUCLEOTIDE SEQUENCE [LARGE SCALE GENOMIC DNA]</scope>
    <source>
        <strain evidence="5 6">DSM 23040</strain>
    </source>
</reference>
<dbReference type="Gene3D" id="3.40.430.10">
    <property type="entry name" value="Dihydrofolate Reductase, subunit A"/>
    <property type="match status" value="1"/>
</dbReference>
<evidence type="ECO:0000313" key="6">
    <source>
        <dbReference type="Proteomes" id="UP000568050"/>
    </source>
</evidence>
<protein>
    <submittedName>
        <fullName evidence="5">Riboflavin biosynthesis pyrimidine reductase</fullName>
    </submittedName>
</protein>
<dbReference type="InterPro" id="IPR024072">
    <property type="entry name" value="DHFR-like_dom_sf"/>
</dbReference>
<dbReference type="InterPro" id="IPR050765">
    <property type="entry name" value="Riboflavin_Biosynth_HTPR"/>
</dbReference>
<accession>A0A839QQ09</accession>
<dbReference type="InterPro" id="IPR002734">
    <property type="entry name" value="RibDG_C"/>
</dbReference>
<keyword evidence="2" id="KW-0521">NADP</keyword>
<dbReference type="PANTHER" id="PTHR38011">
    <property type="entry name" value="DIHYDROFOLATE REDUCTASE FAMILY PROTEIN (AFU_ORTHOLOGUE AFUA_8G06820)"/>
    <property type="match status" value="1"/>
</dbReference>
<dbReference type="RefSeq" id="WP_183374752.1">
    <property type="nucleotide sequence ID" value="NZ_CBCSFZ010000021.1"/>
</dbReference>
<dbReference type="Pfam" id="PF01872">
    <property type="entry name" value="RibD_C"/>
    <property type="match status" value="1"/>
</dbReference>
<dbReference type="SUPFAM" id="SSF53597">
    <property type="entry name" value="Dihydrofolate reductase-like"/>
    <property type="match status" value="1"/>
</dbReference>
<evidence type="ECO:0000259" key="4">
    <source>
        <dbReference type="Pfam" id="PF01872"/>
    </source>
</evidence>
<name>A0A839QQ09_9MICO</name>
<evidence type="ECO:0000256" key="3">
    <source>
        <dbReference type="ARBA" id="ARBA00023002"/>
    </source>
</evidence>
<dbReference type="Proteomes" id="UP000568050">
    <property type="component" value="Unassembled WGS sequence"/>
</dbReference>